<feature type="transmembrane region" description="Helical" evidence="6">
    <location>
        <begin position="265"/>
        <end position="283"/>
    </location>
</feature>
<dbReference type="InterPro" id="IPR052159">
    <property type="entry name" value="Competence_DNA_uptake"/>
</dbReference>
<organism evidence="9 10">
    <name type="scientific">Fraserbacteria sp. (strain RBG_16_55_9)</name>
    <dbReference type="NCBI Taxonomy" id="1817864"/>
    <lineage>
        <taxon>Bacteria</taxon>
        <taxon>Candidatus Fraseribacteriota</taxon>
    </lineage>
</organism>
<keyword evidence="2" id="KW-1003">Cell membrane</keyword>
<evidence type="ECO:0000256" key="5">
    <source>
        <dbReference type="ARBA" id="ARBA00023136"/>
    </source>
</evidence>
<evidence type="ECO:0000313" key="9">
    <source>
        <dbReference type="EMBL" id="OGF52771.1"/>
    </source>
</evidence>
<dbReference type="Pfam" id="PF13567">
    <property type="entry name" value="DUF4131"/>
    <property type="match status" value="1"/>
</dbReference>
<sequence>MLFITLAWMLGILLGRELSPTPLYAWLAVIGLLFLSAILYRFQCPPWPLMLLVLTMTLGALFYLHARLPLEKLYPLLENLKSIRGIIVSYPDHRPERSSFVLQPEGLPGLLQIFYYHPNGKYKSLDYGDELSIEARFEIPWQFEDFSYREHLLTRNIWAVGSLWSAQQIHPTESDRGNAIVAWGYQARLSLFELIDQYIPQPGSGLLKGLLFGERAYLSDDIESGFRDAGVMHVLAVSGMNLGILVGLFWAFLRLFRLSATQIHLVLLPLVFAYLVVVGFEVSLIRASLMYGFITLGWVVAERGWILRDWIDPLHGLSAAALMILVWTPQALFDVSFQLSFAATAGIIIAAQCALPLLEEQRERLRLQWDVASSFPKRALFRLGELVALFVLISLAAQLAVAPILAYHFHRVYLAALFANLVIVPLSTVALWLGVFVVCSAALPLMADYWGTLEGWLLERLIDSTQFFAHLPGAYLMIDGAMQSAFLVVLPLLLSADTRVGAELVLSSLTRSCRILQAENSTSPEKSLESP</sequence>
<evidence type="ECO:0000259" key="7">
    <source>
        <dbReference type="Pfam" id="PF03772"/>
    </source>
</evidence>
<feature type="domain" description="ComEC/Rec2-related protein" evidence="7">
    <location>
        <begin position="210"/>
        <end position="489"/>
    </location>
</feature>
<evidence type="ECO:0000256" key="2">
    <source>
        <dbReference type="ARBA" id="ARBA00022475"/>
    </source>
</evidence>
<feature type="transmembrane region" description="Helical" evidence="6">
    <location>
        <begin position="231"/>
        <end position="253"/>
    </location>
</feature>
<name>A0A1F5UPU0_FRAXR</name>
<evidence type="ECO:0000256" key="1">
    <source>
        <dbReference type="ARBA" id="ARBA00004651"/>
    </source>
</evidence>
<evidence type="ECO:0000256" key="4">
    <source>
        <dbReference type="ARBA" id="ARBA00022989"/>
    </source>
</evidence>
<keyword evidence="4 6" id="KW-1133">Transmembrane helix</keyword>
<feature type="transmembrane region" description="Helical" evidence="6">
    <location>
        <begin position="339"/>
        <end position="358"/>
    </location>
</feature>
<evidence type="ECO:0000256" key="6">
    <source>
        <dbReference type="SAM" id="Phobius"/>
    </source>
</evidence>
<evidence type="ECO:0008006" key="11">
    <source>
        <dbReference type="Google" id="ProtNLM"/>
    </source>
</evidence>
<accession>A0A1F5UPU0</accession>
<feature type="transmembrane region" description="Helical" evidence="6">
    <location>
        <begin position="379"/>
        <end position="407"/>
    </location>
</feature>
<feature type="transmembrane region" description="Helical" evidence="6">
    <location>
        <begin position="25"/>
        <end position="42"/>
    </location>
</feature>
<feature type="transmembrane region" description="Helical" evidence="6">
    <location>
        <begin position="289"/>
        <end position="307"/>
    </location>
</feature>
<dbReference type="EMBL" id="MFGX01000129">
    <property type="protein sequence ID" value="OGF52771.1"/>
    <property type="molecule type" value="Genomic_DNA"/>
</dbReference>
<feature type="transmembrane region" description="Helical" evidence="6">
    <location>
        <begin position="413"/>
        <end position="446"/>
    </location>
</feature>
<dbReference type="Pfam" id="PF03772">
    <property type="entry name" value="Competence"/>
    <property type="match status" value="1"/>
</dbReference>
<comment type="subcellular location">
    <subcellularLocation>
        <location evidence="1">Cell membrane</location>
        <topology evidence="1">Multi-pass membrane protein</topology>
    </subcellularLocation>
</comment>
<evidence type="ECO:0000259" key="8">
    <source>
        <dbReference type="Pfam" id="PF13567"/>
    </source>
</evidence>
<dbReference type="InterPro" id="IPR025405">
    <property type="entry name" value="DUF4131"/>
</dbReference>
<dbReference type="GO" id="GO:0005886">
    <property type="term" value="C:plasma membrane"/>
    <property type="evidence" value="ECO:0007669"/>
    <property type="project" value="UniProtKB-SubCell"/>
</dbReference>
<dbReference type="STRING" id="1817864.A2Z21_00260"/>
<dbReference type="AlphaFoldDB" id="A0A1F5UPU0"/>
<evidence type="ECO:0000256" key="3">
    <source>
        <dbReference type="ARBA" id="ARBA00022692"/>
    </source>
</evidence>
<feature type="transmembrane region" description="Helical" evidence="6">
    <location>
        <begin position="314"/>
        <end position="333"/>
    </location>
</feature>
<feature type="domain" description="DUF4131" evidence="8">
    <location>
        <begin position="20"/>
        <end position="168"/>
    </location>
</feature>
<gene>
    <name evidence="9" type="ORF">A2Z21_00260</name>
</gene>
<comment type="caution">
    <text evidence="9">The sequence shown here is derived from an EMBL/GenBank/DDBJ whole genome shotgun (WGS) entry which is preliminary data.</text>
</comment>
<dbReference type="InterPro" id="IPR004477">
    <property type="entry name" value="ComEC_N"/>
</dbReference>
<keyword evidence="3 6" id="KW-0812">Transmembrane</keyword>
<evidence type="ECO:0000313" key="10">
    <source>
        <dbReference type="Proteomes" id="UP000179157"/>
    </source>
</evidence>
<feature type="transmembrane region" description="Helical" evidence="6">
    <location>
        <begin position="49"/>
        <end position="66"/>
    </location>
</feature>
<dbReference type="PANTHER" id="PTHR30619:SF7">
    <property type="entry name" value="BETA-LACTAMASE DOMAIN PROTEIN"/>
    <property type="match status" value="1"/>
</dbReference>
<dbReference type="PANTHER" id="PTHR30619">
    <property type="entry name" value="DNA INTERNALIZATION/COMPETENCE PROTEIN COMEC/REC2"/>
    <property type="match status" value="1"/>
</dbReference>
<keyword evidence="5 6" id="KW-0472">Membrane</keyword>
<dbReference type="NCBIfam" id="TIGR00360">
    <property type="entry name" value="ComEC_N-term"/>
    <property type="match status" value="1"/>
</dbReference>
<reference evidence="9 10" key="1">
    <citation type="journal article" date="2016" name="Nat. Commun.">
        <title>Thousands of microbial genomes shed light on interconnected biogeochemical processes in an aquifer system.</title>
        <authorList>
            <person name="Anantharaman K."/>
            <person name="Brown C.T."/>
            <person name="Hug L.A."/>
            <person name="Sharon I."/>
            <person name="Castelle C.J."/>
            <person name="Probst A.J."/>
            <person name="Thomas B.C."/>
            <person name="Singh A."/>
            <person name="Wilkins M.J."/>
            <person name="Karaoz U."/>
            <person name="Brodie E.L."/>
            <person name="Williams K.H."/>
            <person name="Hubbard S.S."/>
            <person name="Banfield J.F."/>
        </authorList>
    </citation>
    <scope>NUCLEOTIDE SEQUENCE [LARGE SCALE GENOMIC DNA]</scope>
    <source>
        <strain evidence="10">RBG_16_55_9</strain>
    </source>
</reference>
<dbReference type="Proteomes" id="UP000179157">
    <property type="component" value="Unassembled WGS sequence"/>
</dbReference>
<proteinExistence type="predicted"/>
<protein>
    <recommendedName>
        <fullName evidence="11">ComEC/Rec2-related protein domain-containing protein</fullName>
    </recommendedName>
</protein>